<dbReference type="SMART" id="SM01061">
    <property type="entry name" value="CAT_RBD"/>
    <property type="match status" value="1"/>
</dbReference>
<dbReference type="OrthoDB" id="9813552at2"/>
<dbReference type="PANTHER" id="PTHR30185">
    <property type="entry name" value="CRYPTIC BETA-GLUCOSIDE BGL OPERON ANTITERMINATOR"/>
    <property type="match status" value="1"/>
</dbReference>
<protein>
    <submittedName>
        <fullName evidence="3">PRD domain-containing protein</fullName>
    </submittedName>
</protein>
<dbReference type="Pfam" id="PF00874">
    <property type="entry name" value="PRD"/>
    <property type="match status" value="2"/>
</dbReference>
<sequence>MKITKILNSSVVRAVDENNNEVILAGKGIGFHHKEGDFVSLDQTEKIFVLKDKNENKNFVQLVKDTPQEYFEASSAIIEYALKQLSAKLYEHIFIALTDHINFTIQREKKGIYIQNRLLWEIKKFYPNEFKIGKYAVNFLNQKFQINLPEEEAGNIAFHFVNAQTNEKDMYQTMMIANIMKDILNIVKLHFKIILDKDSLNYIRFITHIQFFSQRLLEDRFIDSKDDFLYNQIKLKYSKELECSQRINNYIQSTFGKELSKDEIVYLVLHINRVTERVKS</sequence>
<evidence type="ECO:0000313" key="4">
    <source>
        <dbReference type="Proteomes" id="UP000216411"/>
    </source>
</evidence>
<dbReference type="Gene3D" id="2.30.24.10">
    <property type="entry name" value="CAT RNA-binding domain"/>
    <property type="match status" value="1"/>
</dbReference>
<dbReference type="AlphaFoldDB" id="A0A371JHB7"/>
<accession>A0A371JHB7</accession>
<dbReference type="InterPro" id="IPR004341">
    <property type="entry name" value="CAT_RNA-bd_dom"/>
</dbReference>
<dbReference type="NCBIfam" id="NF046042">
    <property type="entry name" value="LicT"/>
    <property type="match status" value="1"/>
</dbReference>
<proteinExistence type="predicted"/>
<feature type="domain" description="PRD" evidence="2">
    <location>
        <begin position="65"/>
        <end position="170"/>
    </location>
</feature>
<dbReference type="InterPro" id="IPR050661">
    <property type="entry name" value="BglG_antiterminators"/>
</dbReference>
<name>A0A371JHB7_9FIRM</name>
<feature type="domain" description="PRD" evidence="2">
    <location>
        <begin position="171"/>
        <end position="280"/>
    </location>
</feature>
<reference evidence="3 4" key="1">
    <citation type="journal article" date="2017" name="Genome Announc.">
        <title>Draft Genome Sequence of a Sporulating and Motile Strain of Lachnotalea glycerini Isolated from Water in Quebec City, Canada.</title>
        <authorList>
            <person name="Maheux A.F."/>
            <person name="Boudreau D.K."/>
            <person name="Berube E."/>
            <person name="Boissinot M."/>
            <person name="Raymond F."/>
            <person name="Brodeur S."/>
            <person name="Corbeil J."/>
            <person name="Isabel S."/>
            <person name="Omar R.F."/>
            <person name="Bergeron M.G."/>
        </authorList>
    </citation>
    <scope>NUCLEOTIDE SEQUENCE [LARGE SCALE GENOMIC DNA]</scope>
    <source>
        <strain evidence="3 4">CCRI-19302</strain>
    </source>
</reference>
<dbReference type="InterPro" id="IPR036634">
    <property type="entry name" value="PRD_sf"/>
</dbReference>
<keyword evidence="4" id="KW-1185">Reference proteome</keyword>
<dbReference type="RefSeq" id="WP_094380516.1">
    <property type="nucleotide sequence ID" value="NZ_NOKA02000005.1"/>
</dbReference>
<dbReference type="PANTHER" id="PTHR30185:SF15">
    <property type="entry name" value="CRYPTIC BETA-GLUCOSIDE BGL OPERON ANTITERMINATOR"/>
    <property type="match status" value="1"/>
</dbReference>
<dbReference type="SUPFAM" id="SSF63520">
    <property type="entry name" value="PTS-regulatory domain, PRD"/>
    <property type="match status" value="2"/>
</dbReference>
<dbReference type="InterPro" id="IPR036650">
    <property type="entry name" value="CAT_RNA-bd_dom_sf"/>
</dbReference>
<dbReference type="PROSITE" id="PS51372">
    <property type="entry name" value="PRD_2"/>
    <property type="match status" value="2"/>
</dbReference>
<dbReference type="SUPFAM" id="SSF50151">
    <property type="entry name" value="SacY-like RNA-binding domain"/>
    <property type="match status" value="1"/>
</dbReference>
<dbReference type="InterPro" id="IPR011608">
    <property type="entry name" value="PRD"/>
</dbReference>
<dbReference type="GO" id="GO:0006355">
    <property type="term" value="P:regulation of DNA-templated transcription"/>
    <property type="evidence" value="ECO:0007669"/>
    <property type="project" value="InterPro"/>
</dbReference>
<evidence type="ECO:0000256" key="1">
    <source>
        <dbReference type="ARBA" id="ARBA00022737"/>
    </source>
</evidence>
<dbReference type="EMBL" id="NOKA02000005">
    <property type="protein sequence ID" value="RDY32132.1"/>
    <property type="molecule type" value="Genomic_DNA"/>
</dbReference>
<keyword evidence="1" id="KW-0677">Repeat</keyword>
<gene>
    <name evidence="3" type="ORF">CG710_005465</name>
</gene>
<dbReference type="Proteomes" id="UP000216411">
    <property type="component" value="Unassembled WGS sequence"/>
</dbReference>
<evidence type="ECO:0000259" key="2">
    <source>
        <dbReference type="PROSITE" id="PS51372"/>
    </source>
</evidence>
<dbReference type="Gene3D" id="1.10.1790.10">
    <property type="entry name" value="PRD domain"/>
    <property type="match status" value="2"/>
</dbReference>
<organism evidence="3 4">
    <name type="scientific">Lachnotalea glycerini</name>
    <dbReference type="NCBI Taxonomy" id="1763509"/>
    <lineage>
        <taxon>Bacteria</taxon>
        <taxon>Bacillati</taxon>
        <taxon>Bacillota</taxon>
        <taxon>Clostridia</taxon>
        <taxon>Lachnospirales</taxon>
        <taxon>Lachnospiraceae</taxon>
        <taxon>Lachnotalea</taxon>
    </lineage>
</organism>
<comment type="caution">
    <text evidence="3">The sequence shown here is derived from an EMBL/GenBank/DDBJ whole genome shotgun (WGS) entry which is preliminary data.</text>
</comment>
<dbReference type="Pfam" id="PF03123">
    <property type="entry name" value="CAT_RBD"/>
    <property type="match status" value="1"/>
</dbReference>
<evidence type="ECO:0000313" key="3">
    <source>
        <dbReference type="EMBL" id="RDY32132.1"/>
    </source>
</evidence>
<dbReference type="GO" id="GO:0003723">
    <property type="term" value="F:RNA binding"/>
    <property type="evidence" value="ECO:0007669"/>
    <property type="project" value="InterPro"/>
</dbReference>